<sequence length="138" mass="15825">MQHKLECLEGVDDISHRSEVLESMGARRKEKSKTEQPSLCWIRHHQERMKLILSMSEGDKAILQQTRWVNEATALSLKGLKPIEKEANCHMRASLVSHIVIYLCKWFANRESMGKDDAFLGISMFFADFGESGVVKFI</sequence>
<dbReference type="Proteomes" id="UP000887564">
    <property type="component" value="Unplaced"/>
</dbReference>
<organism evidence="1 2">
    <name type="scientific">Parascaris equorum</name>
    <name type="common">Equine roundworm</name>
    <dbReference type="NCBI Taxonomy" id="6256"/>
    <lineage>
        <taxon>Eukaryota</taxon>
        <taxon>Metazoa</taxon>
        <taxon>Ecdysozoa</taxon>
        <taxon>Nematoda</taxon>
        <taxon>Chromadorea</taxon>
        <taxon>Rhabditida</taxon>
        <taxon>Spirurina</taxon>
        <taxon>Ascaridomorpha</taxon>
        <taxon>Ascaridoidea</taxon>
        <taxon>Ascarididae</taxon>
        <taxon>Parascaris</taxon>
    </lineage>
</organism>
<keyword evidence="1" id="KW-1185">Reference proteome</keyword>
<accession>A0A914SK57</accession>
<proteinExistence type="predicted"/>
<name>A0A914SK57_PAREQ</name>
<reference evidence="2" key="1">
    <citation type="submission" date="2022-11" db="UniProtKB">
        <authorList>
            <consortium name="WormBaseParasite"/>
        </authorList>
    </citation>
    <scope>IDENTIFICATION</scope>
</reference>
<dbReference type="AlphaFoldDB" id="A0A914SK57"/>
<evidence type="ECO:0000313" key="2">
    <source>
        <dbReference type="WBParaSite" id="PEQ_0001440201-mRNA-1"/>
    </source>
</evidence>
<dbReference type="WBParaSite" id="PEQ_0001440201-mRNA-1">
    <property type="protein sequence ID" value="PEQ_0001440201-mRNA-1"/>
    <property type="gene ID" value="PEQ_0001440201"/>
</dbReference>
<protein>
    <submittedName>
        <fullName evidence="2">Uncharacterized protein</fullName>
    </submittedName>
</protein>
<evidence type="ECO:0000313" key="1">
    <source>
        <dbReference type="Proteomes" id="UP000887564"/>
    </source>
</evidence>